<dbReference type="Proteomes" id="UP000694845">
    <property type="component" value="Unplaced"/>
</dbReference>
<dbReference type="AlphaFoldDB" id="A0A8B7XZE5"/>
<dbReference type="Pfam" id="PF05743">
    <property type="entry name" value="UEV"/>
    <property type="match status" value="1"/>
</dbReference>
<sequence>MLHTSSSIYPQHFQLQNEAVPSRPFKLQYQRPAETEQDALLVFSTFKDVRPKMDTYVFNDGSQKTLLCIDGTIPVYYKGISYNIPICIWVMDTHPYNPPLCFVKPTKDMLIKPSKYVDANGKIYLPYLYDWDCPSSDLHTLIQVMSAVFGESPPVFSQPSQPNSPRTGIAEAD</sequence>
<evidence type="ECO:0000259" key="2">
    <source>
        <dbReference type="PROSITE" id="PS51322"/>
    </source>
</evidence>
<dbReference type="GO" id="GO:0000813">
    <property type="term" value="C:ESCRT I complex"/>
    <property type="evidence" value="ECO:0007669"/>
    <property type="project" value="TreeGrafter"/>
</dbReference>
<evidence type="ECO:0000313" key="3">
    <source>
        <dbReference type="Proteomes" id="UP000694845"/>
    </source>
</evidence>
<dbReference type="InterPro" id="IPR052070">
    <property type="entry name" value="ESCRT-I_UEV_domain"/>
</dbReference>
<dbReference type="CDD" id="cd11685">
    <property type="entry name" value="UEV_TSG101-like"/>
    <property type="match status" value="1"/>
</dbReference>
<dbReference type="GO" id="GO:0043130">
    <property type="term" value="F:ubiquitin binding"/>
    <property type="evidence" value="ECO:0007669"/>
    <property type="project" value="TreeGrafter"/>
</dbReference>
<dbReference type="GeneID" id="110976565"/>
<dbReference type="Gene3D" id="3.10.110.10">
    <property type="entry name" value="Ubiquitin Conjugating Enzyme"/>
    <property type="match status" value="1"/>
</dbReference>
<dbReference type="OrthoDB" id="306304at2759"/>
<feature type="compositionally biased region" description="Polar residues" evidence="1">
    <location>
        <begin position="155"/>
        <end position="166"/>
    </location>
</feature>
<protein>
    <submittedName>
        <fullName evidence="4">Tumor susceptibility gene 101 protein-like</fullName>
    </submittedName>
</protein>
<dbReference type="PROSITE" id="PS51322">
    <property type="entry name" value="UEV"/>
    <property type="match status" value="1"/>
</dbReference>
<dbReference type="InterPro" id="IPR016135">
    <property type="entry name" value="UBQ-conjugating_enzyme/RWD"/>
</dbReference>
<dbReference type="PANTHER" id="PTHR23306:SF3">
    <property type="entry name" value="TUMOR SUPPRESSOR PROTEIN 101"/>
    <property type="match status" value="1"/>
</dbReference>
<dbReference type="InterPro" id="IPR008883">
    <property type="entry name" value="UEV_N"/>
</dbReference>
<dbReference type="GO" id="GO:0015031">
    <property type="term" value="P:protein transport"/>
    <property type="evidence" value="ECO:0007669"/>
    <property type="project" value="InterPro"/>
</dbReference>
<dbReference type="PANTHER" id="PTHR23306">
    <property type="entry name" value="TUMOR SUSCEPTIBILITY GENE 101 PROTEIN-RELATED"/>
    <property type="match status" value="1"/>
</dbReference>
<dbReference type="GO" id="GO:0008333">
    <property type="term" value="P:endosome to lysosome transport"/>
    <property type="evidence" value="ECO:0007669"/>
    <property type="project" value="TreeGrafter"/>
</dbReference>
<organism evidence="3 4">
    <name type="scientific">Acanthaster planci</name>
    <name type="common">Crown-of-thorns starfish</name>
    <dbReference type="NCBI Taxonomy" id="133434"/>
    <lineage>
        <taxon>Eukaryota</taxon>
        <taxon>Metazoa</taxon>
        <taxon>Echinodermata</taxon>
        <taxon>Eleutherozoa</taxon>
        <taxon>Asterozoa</taxon>
        <taxon>Asteroidea</taxon>
        <taxon>Valvatacea</taxon>
        <taxon>Valvatida</taxon>
        <taxon>Acanthasteridae</taxon>
        <taxon>Acanthaster</taxon>
    </lineage>
</organism>
<evidence type="ECO:0000313" key="4">
    <source>
        <dbReference type="RefSeq" id="XP_022085632.1"/>
    </source>
</evidence>
<reference evidence="4" key="1">
    <citation type="submission" date="2025-08" db="UniProtKB">
        <authorList>
            <consortium name="RefSeq"/>
        </authorList>
    </citation>
    <scope>IDENTIFICATION</scope>
</reference>
<feature type="region of interest" description="Disordered" evidence="1">
    <location>
        <begin position="153"/>
        <end position="173"/>
    </location>
</feature>
<evidence type="ECO:0000256" key="1">
    <source>
        <dbReference type="SAM" id="MobiDB-lite"/>
    </source>
</evidence>
<gene>
    <name evidence="4" type="primary">LOC110976565</name>
</gene>
<dbReference type="RefSeq" id="XP_022085632.1">
    <property type="nucleotide sequence ID" value="XM_022229940.1"/>
</dbReference>
<proteinExistence type="predicted"/>
<dbReference type="SUPFAM" id="SSF54495">
    <property type="entry name" value="UBC-like"/>
    <property type="match status" value="1"/>
</dbReference>
<dbReference type="KEGG" id="aplc:110976565"/>
<keyword evidence="3" id="KW-1185">Reference proteome</keyword>
<feature type="domain" description="UEV" evidence="2">
    <location>
        <begin position="16"/>
        <end position="159"/>
    </location>
</feature>
<name>A0A8B7XZE5_ACAPL</name>
<accession>A0A8B7XZE5</accession>